<reference evidence="1" key="1">
    <citation type="submission" date="2018-11" db="EMBL/GenBank/DDBJ databases">
        <authorList>
            <consortium name="Pathogen Informatics"/>
        </authorList>
    </citation>
    <scope>NUCLEOTIDE SEQUENCE</scope>
</reference>
<accession>A0A3S5FD56</accession>
<evidence type="ECO:0000313" key="2">
    <source>
        <dbReference type="Proteomes" id="UP000784294"/>
    </source>
</evidence>
<dbReference type="AlphaFoldDB" id="A0A3S5FD56"/>
<proteinExistence type="predicted"/>
<organism evidence="1 2">
    <name type="scientific">Protopolystoma xenopodis</name>
    <dbReference type="NCBI Taxonomy" id="117903"/>
    <lineage>
        <taxon>Eukaryota</taxon>
        <taxon>Metazoa</taxon>
        <taxon>Spiralia</taxon>
        <taxon>Lophotrochozoa</taxon>
        <taxon>Platyhelminthes</taxon>
        <taxon>Monogenea</taxon>
        <taxon>Polyopisthocotylea</taxon>
        <taxon>Polystomatidea</taxon>
        <taxon>Polystomatidae</taxon>
        <taxon>Protopolystoma</taxon>
    </lineage>
</organism>
<name>A0A3S5FD56_9PLAT</name>
<sequence>MSRRLGTCNIKKGDEMYANEELRWKEMVGCQCQPRIKNKLTVCGCRKKASRTLCINGNIKQTLEVTTNLIVGKGNSSCVSKSKVSSRLYLMICIFCL</sequence>
<comment type="caution">
    <text evidence="1">The sequence shown here is derived from an EMBL/GenBank/DDBJ whole genome shotgun (WGS) entry which is preliminary data.</text>
</comment>
<gene>
    <name evidence="1" type="ORF">PXEA_LOCUS10195</name>
</gene>
<dbReference type="EMBL" id="CAAALY010029721">
    <property type="protein sequence ID" value="VEL16755.1"/>
    <property type="molecule type" value="Genomic_DNA"/>
</dbReference>
<evidence type="ECO:0000313" key="1">
    <source>
        <dbReference type="EMBL" id="VEL16755.1"/>
    </source>
</evidence>
<keyword evidence="2" id="KW-1185">Reference proteome</keyword>
<dbReference type="Proteomes" id="UP000784294">
    <property type="component" value="Unassembled WGS sequence"/>
</dbReference>
<protein>
    <submittedName>
        <fullName evidence="1">Uncharacterized protein</fullName>
    </submittedName>
</protein>